<dbReference type="InterPro" id="IPR017907">
    <property type="entry name" value="Znf_RING_CS"/>
</dbReference>
<protein>
    <recommendedName>
        <fullName evidence="2">RING-type E3 ubiquitin transferase</fullName>
        <ecNumber evidence="2">2.3.2.27</ecNumber>
    </recommendedName>
</protein>
<feature type="region of interest" description="Disordered" evidence="10">
    <location>
        <begin position="106"/>
        <end position="133"/>
    </location>
</feature>
<dbReference type="Gene3D" id="3.30.40.10">
    <property type="entry name" value="Zinc/RING finger domain, C3HC4 (zinc finger)"/>
    <property type="match status" value="1"/>
</dbReference>
<feature type="compositionally biased region" description="Polar residues" evidence="10">
    <location>
        <begin position="112"/>
        <end position="124"/>
    </location>
</feature>
<keyword evidence="6" id="KW-0862">Zinc</keyword>
<dbReference type="InterPro" id="IPR001841">
    <property type="entry name" value="Znf_RING"/>
</dbReference>
<evidence type="ECO:0000256" key="1">
    <source>
        <dbReference type="ARBA" id="ARBA00000900"/>
    </source>
</evidence>
<evidence type="ECO:0000256" key="3">
    <source>
        <dbReference type="ARBA" id="ARBA00022679"/>
    </source>
</evidence>
<dbReference type="SUPFAM" id="SSF57850">
    <property type="entry name" value="RING/U-box"/>
    <property type="match status" value="1"/>
</dbReference>
<dbReference type="InterPro" id="IPR013083">
    <property type="entry name" value="Znf_RING/FYVE/PHD"/>
</dbReference>
<reference evidence="12" key="1">
    <citation type="submission" date="2020-11" db="EMBL/GenBank/DDBJ databases">
        <authorList>
            <consortium name="DOE Joint Genome Institute"/>
            <person name="Ahrendt S."/>
            <person name="Riley R."/>
            <person name="Andreopoulos W."/>
            <person name="Labutti K."/>
            <person name="Pangilinan J."/>
            <person name="Ruiz-Duenas F.J."/>
            <person name="Barrasa J.M."/>
            <person name="Sanchez-Garcia M."/>
            <person name="Camarero S."/>
            <person name="Miyauchi S."/>
            <person name="Serrano A."/>
            <person name="Linde D."/>
            <person name="Babiker R."/>
            <person name="Drula E."/>
            <person name="Ayuso-Fernandez I."/>
            <person name="Pacheco R."/>
            <person name="Padilla G."/>
            <person name="Ferreira P."/>
            <person name="Barriuso J."/>
            <person name="Kellner H."/>
            <person name="Castanera R."/>
            <person name="Alfaro M."/>
            <person name="Ramirez L."/>
            <person name="Pisabarro A.G."/>
            <person name="Kuo A."/>
            <person name="Tritt A."/>
            <person name="Lipzen A."/>
            <person name="He G."/>
            <person name="Yan M."/>
            <person name="Ng V."/>
            <person name="Cullen D."/>
            <person name="Martin F."/>
            <person name="Rosso M.-N."/>
            <person name="Henrissat B."/>
            <person name="Hibbett D."/>
            <person name="Martinez A.T."/>
            <person name="Grigoriev I.V."/>
        </authorList>
    </citation>
    <scope>NUCLEOTIDE SEQUENCE</scope>
    <source>
        <strain evidence="12">ATCC 90797</strain>
    </source>
</reference>
<keyword evidence="4" id="KW-0479">Metal-binding</keyword>
<dbReference type="GO" id="GO:0061630">
    <property type="term" value="F:ubiquitin protein ligase activity"/>
    <property type="evidence" value="ECO:0007669"/>
    <property type="project" value="UniProtKB-EC"/>
</dbReference>
<evidence type="ECO:0000313" key="13">
    <source>
        <dbReference type="Proteomes" id="UP000807025"/>
    </source>
</evidence>
<dbReference type="GO" id="GO:0006513">
    <property type="term" value="P:protein monoubiquitination"/>
    <property type="evidence" value="ECO:0007669"/>
    <property type="project" value="TreeGrafter"/>
</dbReference>
<dbReference type="PROSITE" id="PS00518">
    <property type="entry name" value="ZF_RING_1"/>
    <property type="match status" value="1"/>
</dbReference>
<dbReference type="SMART" id="SM00184">
    <property type="entry name" value="RING"/>
    <property type="match status" value="1"/>
</dbReference>
<comment type="caution">
    <text evidence="12">The sequence shown here is derived from an EMBL/GenBank/DDBJ whole genome shotgun (WGS) entry which is preliminary data.</text>
</comment>
<evidence type="ECO:0000259" key="11">
    <source>
        <dbReference type="PROSITE" id="PS50089"/>
    </source>
</evidence>
<dbReference type="EMBL" id="MU154735">
    <property type="protein sequence ID" value="KAF9488033.1"/>
    <property type="molecule type" value="Genomic_DNA"/>
</dbReference>
<organism evidence="12 13">
    <name type="scientific">Pleurotus eryngii</name>
    <name type="common">Boletus of the steppes</name>
    <dbReference type="NCBI Taxonomy" id="5323"/>
    <lineage>
        <taxon>Eukaryota</taxon>
        <taxon>Fungi</taxon>
        <taxon>Dikarya</taxon>
        <taxon>Basidiomycota</taxon>
        <taxon>Agaricomycotina</taxon>
        <taxon>Agaricomycetes</taxon>
        <taxon>Agaricomycetidae</taxon>
        <taxon>Agaricales</taxon>
        <taxon>Pleurotineae</taxon>
        <taxon>Pleurotaceae</taxon>
        <taxon>Pleurotus</taxon>
    </lineage>
</organism>
<evidence type="ECO:0000256" key="8">
    <source>
        <dbReference type="ARBA" id="ARBA00023163"/>
    </source>
</evidence>
<keyword evidence="8" id="KW-0804">Transcription</keyword>
<dbReference type="OrthoDB" id="21204at2759"/>
<keyword evidence="13" id="KW-1185">Reference proteome</keyword>
<evidence type="ECO:0000256" key="10">
    <source>
        <dbReference type="SAM" id="MobiDB-lite"/>
    </source>
</evidence>
<evidence type="ECO:0000256" key="7">
    <source>
        <dbReference type="ARBA" id="ARBA00023015"/>
    </source>
</evidence>
<dbReference type="PANTHER" id="PTHR46077:SF1">
    <property type="entry name" value="TOP1 BINDING ARGININE_SERINE RICH PROTEIN, E3 UBIQUITIN LIGASE"/>
    <property type="match status" value="1"/>
</dbReference>
<dbReference type="PANTHER" id="PTHR46077">
    <property type="entry name" value="E3 UBIQUITIN-PROTEIN LIGASE TOPORS"/>
    <property type="match status" value="1"/>
</dbReference>
<keyword evidence="5 9" id="KW-0863">Zinc-finger</keyword>
<evidence type="ECO:0000256" key="2">
    <source>
        <dbReference type="ARBA" id="ARBA00012483"/>
    </source>
</evidence>
<dbReference type="AlphaFoldDB" id="A0A9P6D9U5"/>
<proteinExistence type="predicted"/>
<keyword evidence="7" id="KW-0805">Transcription regulation</keyword>
<accession>A0A9P6D9U5</accession>
<dbReference type="Pfam" id="PF13639">
    <property type="entry name" value="zf-RING_2"/>
    <property type="match status" value="1"/>
</dbReference>
<evidence type="ECO:0000256" key="4">
    <source>
        <dbReference type="ARBA" id="ARBA00022723"/>
    </source>
</evidence>
<evidence type="ECO:0000256" key="9">
    <source>
        <dbReference type="PROSITE-ProRule" id="PRU00175"/>
    </source>
</evidence>
<dbReference type="EC" id="2.3.2.27" evidence="2"/>
<sequence>MAFNRANSSSPVSKRIKLEEPHDIASFQSIQQNKSIEDNCSICLQSISDQTVVPLCSHEFCFECLLIWTDQSRRCPLCSQQIGEYLIHHIRSKYDYEKYFLPPLRSSPARPQHSTRNSAVNNGNVRRGRPQVQRVWGRRERQQLEEADRLDRAIAKRRWIYHHDLYAKHVASNAHTRYRPYLSPAQFAASPEYISRATAFLRRELRVWPNLDVEVGALFDGL</sequence>
<evidence type="ECO:0000256" key="6">
    <source>
        <dbReference type="ARBA" id="ARBA00022833"/>
    </source>
</evidence>
<comment type="catalytic activity">
    <reaction evidence="1">
        <text>S-ubiquitinyl-[E2 ubiquitin-conjugating enzyme]-L-cysteine + [acceptor protein]-L-lysine = [E2 ubiquitin-conjugating enzyme]-L-cysteine + N(6)-ubiquitinyl-[acceptor protein]-L-lysine.</text>
        <dbReference type="EC" id="2.3.2.27"/>
    </reaction>
</comment>
<keyword evidence="3" id="KW-0808">Transferase</keyword>
<dbReference type="Proteomes" id="UP000807025">
    <property type="component" value="Unassembled WGS sequence"/>
</dbReference>
<dbReference type="GO" id="GO:0008270">
    <property type="term" value="F:zinc ion binding"/>
    <property type="evidence" value="ECO:0007669"/>
    <property type="project" value="UniProtKB-KW"/>
</dbReference>
<dbReference type="GO" id="GO:0000209">
    <property type="term" value="P:protein polyubiquitination"/>
    <property type="evidence" value="ECO:0007669"/>
    <property type="project" value="TreeGrafter"/>
</dbReference>
<gene>
    <name evidence="12" type="ORF">BDN71DRAFT_1403858</name>
</gene>
<evidence type="ECO:0000313" key="12">
    <source>
        <dbReference type="EMBL" id="KAF9488033.1"/>
    </source>
</evidence>
<name>A0A9P6D9U5_PLEER</name>
<dbReference type="PROSITE" id="PS50089">
    <property type="entry name" value="ZF_RING_2"/>
    <property type="match status" value="1"/>
</dbReference>
<feature type="domain" description="RING-type" evidence="11">
    <location>
        <begin position="40"/>
        <end position="79"/>
    </location>
</feature>
<evidence type="ECO:0000256" key="5">
    <source>
        <dbReference type="ARBA" id="ARBA00022771"/>
    </source>
</evidence>